<organism evidence="2">
    <name type="scientific">Cyprideis torosa</name>
    <dbReference type="NCBI Taxonomy" id="163714"/>
    <lineage>
        <taxon>Eukaryota</taxon>
        <taxon>Metazoa</taxon>
        <taxon>Ecdysozoa</taxon>
        <taxon>Arthropoda</taxon>
        <taxon>Crustacea</taxon>
        <taxon>Oligostraca</taxon>
        <taxon>Ostracoda</taxon>
        <taxon>Podocopa</taxon>
        <taxon>Podocopida</taxon>
        <taxon>Cytherocopina</taxon>
        <taxon>Cytheroidea</taxon>
        <taxon>Cytherideidae</taxon>
        <taxon>Cyprideis</taxon>
    </lineage>
</organism>
<dbReference type="OrthoDB" id="6598889at2759"/>
<accession>A0A7R8WQ74</accession>
<sequence>MYAAKLVHYQYIAMEARIMLAVMDHNENVNRKKKDTPVASYSKATKLWTMKDKKEDKTYHFREDVISRTVALATSATAKVQDLASKETRERREVLNVPQCVAKTPKPPIEQMMSDYRKRKELQQEVSEKRRRND</sequence>
<evidence type="ECO:0000313" key="2">
    <source>
        <dbReference type="EMBL" id="CAD7235153.1"/>
    </source>
</evidence>
<protein>
    <submittedName>
        <fullName evidence="2">Uncharacterized protein</fullName>
    </submittedName>
</protein>
<evidence type="ECO:0000256" key="1">
    <source>
        <dbReference type="SAM" id="MobiDB-lite"/>
    </source>
</evidence>
<feature type="compositionally biased region" description="Basic and acidic residues" evidence="1">
    <location>
        <begin position="115"/>
        <end position="128"/>
    </location>
</feature>
<proteinExistence type="predicted"/>
<dbReference type="AlphaFoldDB" id="A0A7R8WQ74"/>
<dbReference type="EMBL" id="OB671458">
    <property type="protein sequence ID" value="CAD7235153.1"/>
    <property type="molecule type" value="Genomic_DNA"/>
</dbReference>
<feature type="region of interest" description="Disordered" evidence="1">
    <location>
        <begin position="104"/>
        <end position="134"/>
    </location>
</feature>
<gene>
    <name evidence="2" type="ORF">CTOB1V02_LOCUS12969</name>
</gene>
<name>A0A7R8WQ74_9CRUS</name>
<reference evidence="2" key="1">
    <citation type="submission" date="2020-11" db="EMBL/GenBank/DDBJ databases">
        <authorList>
            <person name="Tran Van P."/>
        </authorList>
    </citation>
    <scope>NUCLEOTIDE SEQUENCE</scope>
</reference>